<dbReference type="AlphaFoldDB" id="A0A132NWA1"/>
<dbReference type="OrthoDB" id="300641at2759"/>
<organism evidence="3 4">
    <name type="scientific">Giardia duodenalis assemblage B</name>
    <dbReference type="NCBI Taxonomy" id="1394984"/>
    <lineage>
        <taxon>Eukaryota</taxon>
        <taxon>Metamonada</taxon>
        <taxon>Diplomonadida</taxon>
        <taxon>Hexamitidae</taxon>
        <taxon>Giardiinae</taxon>
        <taxon>Giardia</taxon>
    </lineage>
</organism>
<keyword evidence="1" id="KW-1133">Transmembrane helix</keyword>
<keyword evidence="2" id="KW-0732">Signal</keyword>
<keyword evidence="1" id="KW-0812">Transmembrane</keyword>
<dbReference type="Gene3D" id="2.10.220.10">
    <property type="entry name" value="Hormone Receptor, Insulin-like Growth Factor Receptor 1, Chain A, domain 2"/>
    <property type="match status" value="1"/>
</dbReference>
<name>A0A132NWA1_GIAIN</name>
<evidence type="ECO:0000256" key="1">
    <source>
        <dbReference type="SAM" id="Phobius"/>
    </source>
</evidence>
<gene>
    <name evidence="3" type="ORF">QR46_1634</name>
</gene>
<dbReference type="EMBL" id="JXTI01000035">
    <property type="protein sequence ID" value="KWX14350.1"/>
    <property type="molecule type" value="Genomic_DNA"/>
</dbReference>
<feature type="transmembrane region" description="Helical" evidence="1">
    <location>
        <begin position="146"/>
        <end position="168"/>
    </location>
</feature>
<dbReference type="InterPro" id="IPR005127">
    <property type="entry name" value="Giardia_VSP"/>
</dbReference>
<dbReference type="Proteomes" id="UP000070089">
    <property type="component" value="Unassembled WGS sequence"/>
</dbReference>
<dbReference type="Pfam" id="PF03302">
    <property type="entry name" value="VSP"/>
    <property type="match status" value="1"/>
</dbReference>
<proteinExistence type="predicted"/>
<protein>
    <submittedName>
        <fullName evidence="3">Variant-specific surface protein</fullName>
    </submittedName>
</protein>
<dbReference type="SMART" id="SM00261">
    <property type="entry name" value="FU"/>
    <property type="match status" value="2"/>
</dbReference>
<evidence type="ECO:0000313" key="4">
    <source>
        <dbReference type="Proteomes" id="UP000070089"/>
    </source>
</evidence>
<comment type="caution">
    <text evidence="3">The sequence shown here is derived from an EMBL/GenBank/DDBJ whole genome shotgun (WGS) entry which is preliminary data.</text>
</comment>
<accession>A0A132NWA1</accession>
<keyword evidence="1" id="KW-0472">Membrane</keyword>
<reference evidence="3 4" key="1">
    <citation type="journal article" date="2015" name="Mol. Biochem. Parasitol.">
        <title>Identification of polymorphic genes for use in assemblage B genotyping assays through comparative genomics of multiple assemblage B Giardia duodenalis isolates.</title>
        <authorList>
            <person name="Wielinga C."/>
            <person name="Thompson R.C."/>
            <person name="Monis P."/>
            <person name="Ryan U."/>
        </authorList>
    </citation>
    <scope>NUCLEOTIDE SEQUENCE [LARGE SCALE GENOMIC DNA]</scope>
    <source>
        <strain evidence="3 4">BAH15c1</strain>
    </source>
</reference>
<dbReference type="InterPro" id="IPR009030">
    <property type="entry name" value="Growth_fac_rcpt_cys_sf"/>
</dbReference>
<dbReference type="SMART" id="SM01411">
    <property type="entry name" value="Ephrin_rec_like"/>
    <property type="match status" value="2"/>
</dbReference>
<sequence>MLTLALVCSLCLGYEVQCIEEEDGQCIRCPRGYFVNQRLNACVWSRTSEPPIICPDGYFLDSGLCTQCHSSCETCAGSAGPEGCTLCARGYYPTVLEASGLCIPCSTSHGAVAGIPGCTHCARDGDSLYCFERRTMKSNAAAVRKAFLISLVVLVLALFSSLILVFAGGSKVKHRQRRLPLRYVARHKMV</sequence>
<dbReference type="InterPro" id="IPR006212">
    <property type="entry name" value="Furin_repeat"/>
</dbReference>
<evidence type="ECO:0000256" key="2">
    <source>
        <dbReference type="SAM" id="SignalP"/>
    </source>
</evidence>
<evidence type="ECO:0000313" key="3">
    <source>
        <dbReference type="EMBL" id="KWX14350.1"/>
    </source>
</evidence>
<feature type="chain" id="PRO_5007800141" evidence="2">
    <location>
        <begin position="19"/>
        <end position="190"/>
    </location>
</feature>
<feature type="signal peptide" evidence="2">
    <location>
        <begin position="1"/>
        <end position="18"/>
    </location>
</feature>
<dbReference type="VEuPathDB" id="GiardiaDB:QR46_1634"/>
<dbReference type="SUPFAM" id="SSF57184">
    <property type="entry name" value="Growth factor receptor domain"/>
    <property type="match status" value="1"/>
</dbReference>